<evidence type="ECO:0000313" key="1">
    <source>
        <dbReference type="EMBL" id="KQH75591.1"/>
    </source>
</evidence>
<accession>A0A0Q2M6T4</accession>
<dbReference type="EMBL" id="LKTM01000372">
    <property type="protein sequence ID" value="KQH75591.1"/>
    <property type="molecule type" value="Genomic_DNA"/>
</dbReference>
<dbReference type="Proteomes" id="UP000051677">
    <property type="component" value="Unassembled WGS sequence"/>
</dbReference>
<evidence type="ECO:0000313" key="2">
    <source>
        <dbReference type="Proteomes" id="UP000051677"/>
    </source>
</evidence>
<proteinExistence type="predicted"/>
<sequence length="137" mass="14307">MRTTHNQSLVQRALNYAVRSSNSAATGVAVDTGVYGNNFRDVTFAVYTATITDGTHTITVEESDSSGSNYGAVESWRISGTLPEIVAADDNTVFQFGVRPTKRYVRLTITDAGSSSGGAVGAVAILSNGGNNPVARS</sequence>
<reference evidence="1 2" key="1">
    <citation type="submission" date="2015-10" db="EMBL/GenBank/DDBJ databases">
        <title>Mycobacterium gordonae draft genome assembly.</title>
        <authorList>
            <person name="Ustinova V."/>
            <person name="Smirnova T."/>
            <person name="Blagodatskikh K."/>
            <person name="Varlamov D."/>
            <person name="Larionova E."/>
            <person name="Chernousova L."/>
        </authorList>
    </citation>
    <scope>NUCLEOTIDE SEQUENCE [LARGE SCALE GENOMIC DNA]</scope>
    <source>
        <strain evidence="1 2">CTRI 14-8773</strain>
    </source>
</reference>
<dbReference type="RefSeq" id="WP_055581445.1">
    <property type="nucleotide sequence ID" value="NZ_LKTM01000372.1"/>
</dbReference>
<protein>
    <submittedName>
        <fullName evidence="1">Uncharacterized protein</fullName>
    </submittedName>
</protein>
<organism evidence="1 2">
    <name type="scientific">Mycobacterium gordonae</name>
    <dbReference type="NCBI Taxonomy" id="1778"/>
    <lineage>
        <taxon>Bacteria</taxon>
        <taxon>Bacillati</taxon>
        <taxon>Actinomycetota</taxon>
        <taxon>Actinomycetes</taxon>
        <taxon>Mycobacteriales</taxon>
        <taxon>Mycobacteriaceae</taxon>
        <taxon>Mycobacterium</taxon>
    </lineage>
</organism>
<dbReference type="Gene3D" id="2.60.120.1110">
    <property type="match status" value="1"/>
</dbReference>
<name>A0A0Q2M6T4_MYCGO</name>
<comment type="caution">
    <text evidence="1">The sequence shown here is derived from an EMBL/GenBank/DDBJ whole genome shotgun (WGS) entry which is preliminary data.</text>
</comment>
<dbReference type="OrthoDB" id="4753364at2"/>
<gene>
    <name evidence="1" type="ORF">AO501_25275</name>
</gene>
<dbReference type="AlphaFoldDB" id="A0A0Q2M6T4"/>